<accession>A0A0L8VAW8</accession>
<dbReference type="GO" id="GO:0046872">
    <property type="term" value="F:metal ion binding"/>
    <property type="evidence" value="ECO:0007669"/>
    <property type="project" value="UniProtKB-KW"/>
</dbReference>
<dbReference type="AlphaFoldDB" id="A0A0L8VAW8"/>
<organism evidence="7 8">
    <name type="scientific">Sunxiuqinia dokdonensis</name>
    <dbReference type="NCBI Taxonomy" id="1409788"/>
    <lineage>
        <taxon>Bacteria</taxon>
        <taxon>Pseudomonadati</taxon>
        <taxon>Bacteroidota</taxon>
        <taxon>Bacteroidia</taxon>
        <taxon>Marinilabiliales</taxon>
        <taxon>Prolixibacteraceae</taxon>
        <taxon>Sunxiuqinia</taxon>
    </lineage>
</organism>
<evidence type="ECO:0000259" key="6">
    <source>
        <dbReference type="PROSITE" id="PS51352"/>
    </source>
</evidence>
<keyword evidence="5" id="KW-0472">Membrane</keyword>
<proteinExistence type="inferred from homology"/>
<dbReference type="CDD" id="cd02968">
    <property type="entry name" value="SCO"/>
    <property type="match status" value="1"/>
</dbReference>
<sequence>MFFIATILQINSFGQINPVSDAPDDPEVGVVEHLDEYLPKDIYITGLDSQRVLLTDLIDKPTVLNFVYYRCPGICSPLMEGLAEVMDRSDLKPNEDYQVLTISFDPTETLDLAERKKTNYLNLVNKKEAISAGWKFFISDSASIVKATKAVGFQYKRTGNDFLHAASVMVISPDGKITRYLNGIYFLPFEFKMAIIEANKGKSGPTINKILQFCYSYDPVGQTYVLNVTKIAGSIIIFIALFIFLYLVFKPKRKEV</sequence>
<evidence type="ECO:0000256" key="3">
    <source>
        <dbReference type="PIRSR" id="PIRSR603782-1"/>
    </source>
</evidence>
<keyword evidence="4" id="KW-1015">Disulfide bond</keyword>
<dbReference type="PROSITE" id="PS51352">
    <property type="entry name" value="THIOREDOXIN_2"/>
    <property type="match status" value="1"/>
</dbReference>
<evidence type="ECO:0000313" key="7">
    <source>
        <dbReference type="EMBL" id="KOH45589.1"/>
    </source>
</evidence>
<keyword evidence="3" id="KW-0479">Metal-binding</keyword>
<feature type="disulfide bond" description="Redox-active" evidence="4">
    <location>
        <begin position="71"/>
        <end position="75"/>
    </location>
</feature>
<dbReference type="EMBL" id="LGIA01000098">
    <property type="protein sequence ID" value="KOH45589.1"/>
    <property type="molecule type" value="Genomic_DNA"/>
</dbReference>
<feature type="transmembrane region" description="Helical" evidence="5">
    <location>
        <begin position="231"/>
        <end position="249"/>
    </location>
</feature>
<feature type="binding site" evidence="3">
    <location>
        <position position="71"/>
    </location>
    <ligand>
        <name>Cu cation</name>
        <dbReference type="ChEBI" id="CHEBI:23378"/>
    </ligand>
</feature>
<keyword evidence="2 3" id="KW-0186">Copper</keyword>
<dbReference type="STRING" id="1409788.NC99_16040"/>
<comment type="caution">
    <text evidence="7">The sequence shown here is derived from an EMBL/GenBank/DDBJ whole genome shotgun (WGS) entry which is preliminary data.</text>
</comment>
<evidence type="ECO:0000313" key="8">
    <source>
        <dbReference type="Proteomes" id="UP000036958"/>
    </source>
</evidence>
<evidence type="ECO:0000256" key="5">
    <source>
        <dbReference type="SAM" id="Phobius"/>
    </source>
</evidence>
<dbReference type="Proteomes" id="UP000036958">
    <property type="component" value="Unassembled WGS sequence"/>
</dbReference>
<dbReference type="Gene3D" id="3.40.30.10">
    <property type="entry name" value="Glutaredoxin"/>
    <property type="match status" value="1"/>
</dbReference>
<evidence type="ECO:0000256" key="2">
    <source>
        <dbReference type="ARBA" id="ARBA00023008"/>
    </source>
</evidence>
<gene>
    <name evidence="7" type="ORF">NC99_16040</name>
</gene>
<keyword evidence="5" id="KW-0812">Transmembrane</keyword>
<evidence type="ECO:0000256" key="1">
    <source>
        <dbReference type="ARBA" id="ARBA00010996"/>
    </source>
</evidence>
<evidence type="ECO:0000256" key="4">
    <source>
        <dbReference type="PIRSR" id="PIRSR603782-2"/>
    </source>
</evidence>
<dbReference type="InterPro" id="IPR003782">
    <property type="entry name" value="SCO1/SenC"/>
</dbReference>
<feature type="domain" description="Thioredoxin" evidence="6">
    <location>
        <begin position="11"/>
        <end position="201"/>
    </location>
</feature>
<dbReference type="PANTHER" id="PTHR12151:SF8">
    <property type="entry name" value="THIOREDOXIN DOMAIN-CONTAINING PROTEIN"/>
    <property type="match status" value="1"/>
</dbReference>
<protein>
    <recommendedName>
        <fullName evidence="6">Thioredoxin domain-containing protein</fullName>
    </recommendedName>
</protein>
<keyword evidence="5" id="KW-1133">Transmembrane helix</keyword>
<feature type="binding site" evidence="3">
    <location>
        <position position="164"/>
    </location>
    <ligand>
        <name>Cu cation</name>
        <dbReference type="ChEBI" id="CHEBI:23378"/>
    </ligand>
</feature>
<keyword evidence="8" id="KW-1185">Reference proteome</keyword>
<dbReference type="PANTHER" id="PTHR12151">
    <property type="entry name" value="ELECTRON TRANSPORT PROTIN SCO1/SENC FAMILY MEMBER"/>
    <property type="match status" value="1"/>
</dbReference>
<dbReference type="InterPro" id="IPR036249">
    <property type="entry name" value="Thioredoxin-like_sf"/>
</dbReference>
<dbReference type="Pfam" id="PF02630">
    <property type="entry name" value="SCO1-SenC"/>
    <property type="match status" value="1"/>
</dbReference>
<reference evidence="7" key="1">
    <citation type="submission" date="2015-07" db="EMBL/GenBank/DDBJ databases">
        <title>MeaNS - Measles Nucleotide Surveillance Program.</title>
        <authorList>
            <person name="Tran T."/>
            <person name="Druce J."/>
        </authorList>
    </citation>
    <scope>NUCLEOTIDE SEQUENCE</scope>
    <source>
        <strain evidence="7">SK</strain>
    </source>
</reference>
<dbReference type="SUPFAM" id="SSF52833">
    <property type="entry name" value="Thioredoxin-like"/>
    <property type="match status" value="1"/>
</dbReference>
<comment type="similarity">
    <text evidence="1">Belongs to the SCO1/2 family.</text>
</comment>
<dbReference type="InterPro" id="IPR013766">
    <property type="entry name" value="Thioredoxin_domain"/>
</dbReference>
<feature type="binding site" evidence="3">
    <location>
        <position position="75"/>
    </location>
    <ligand>
        <name>Cu cation</name>
        <dbReference type="ChEBI" id="CHEBI:23378"/>
    </ligand>
</feature>
<name>A0A0L8VAW8_9BACT</name>